<reference evidence="1" key="2">
    <citation type="submission" date="2018-05" db="EMBL/GenBank/DDBJ databases">
        <title>OmerRS3 (Oryza meridionalis Reference Sequence Version 3).</title>
        <authorList>
            <person name="Zhang J."/>
            <person name="Kudrna D."/>
            <person name="Lee S."/>
            <person name="Talag J."/>
            <person name="Welchert J."/>
            <person name="Wing R.A."/>
        </authorList>
    </citation>
    <scope>NUCLEOTIDE SEQUENCE [LARGE SCALE GENOMIC DNA]</scope>
    <source>
        <strain evidence="1">cv. OR44</strain>
    </source>
</reference>
<sequence>MAPLELDASAHLIVCRRRQRFKGCGKLQQLRSGARSDGSGVGSATTYILQPPYHYGNAITMP</sequence>
<accession>A0A0E0C794</accession>
<dbReference type="EnsemblPlants" id="OMERI01G26960.1">
    <property type="protein sequence ID" value="OMERI01G26960.1"/>
    <property type="gene ID" value="OMERI01G26960"/>
</dbReference>
<proteinExistence type="predicted"/>
<name>A0A0E0C794_9ORYZ</name>
<dbReference type="Proteomes" id="UP000008021">
    <property type="component" value="Chromosome 1"/>
</dbReference>
<evidence type="ECO:0000313" key="2">
    <source>
        <dbReference type="Proteomes" id="UP000008021"/>
    </source>
</evidence>
<dbReference type="AlphaFoldDB" id="A0A0E0C794"/>
<keyword evidence="2" id="KW-1185">Reference proteome</keyword>
<protein>
    <submittedName>
        <fullName evidence="1">Uncharacterized protein</fullName>
    </submittedName>
</protein>
<organism evidence="1">
    <name type="scientific">Oryza meridionalis</name>
    <dbReference type="NCBI Taxonomy" id="40149"/>
    <lineage>
        <taxon>Eukaryota</taxon>
        <taxon>Viridiplantae</taxon>
        <taxon>Streptophyta</taxon>
        <taxon>Embryophyta</taxon>
        <taxon>Tracheophyta</taxon>
        <taxon>Spermatophyta</taxon>
        <taxon>Magnoliopsida</taxon>
        <taxon>Liliopsida</taxon>
        <taxon>Poales</taxon>
        <taxon>Poaceae</taxon>
        <taxon>BOP clade</taxon>
        <taxon>Oryzoideae</taxon>
        <taxon>Oryzeae</taxon>
        <taxon>Oryzinae</taxon>
        <taxon>Oryza</taxon>
    </lineage>
</organism>
<dbReference type="Gramene" id="OMERI01G26960.1">
    <property type="protein sequence ID" value="OMERI01G26960.1"/>
    <property type="gene ID" value="OMERI01G26960"/>
</dbReference>
<reference evidence="1" key="1">
    <citation type="submission" date="2015-04" db="UniProtKB">
        <authorList>
            <consortium name="EnsemblPlants"/>
        </authorList>
    </citation>
    <scope>IDENTIFICATION</scope>
</reference>
<evidence type="ECO:0000313" key="1">
    <source>
        <dbReference type="EnsemblPlants" id="OMERI01G26960.1"/>
    </source>
</evidence>
<dbReference type="HOGENOM" id="CLU_2907926_0_0_1"/>